<feature type="chain" id="PRO_5045798523" evidence="3">
    <location>
        <begin position="27"/>
        <end position="314"/>
    </location>
</feature>
<keyword evidence="3" id="KW-0732">Signal</keyword>
<gene>
    <name evidence="5" type="ORF">KGQ19_27305</name>
</gene>
<comment type="caution">
    <text evidence="5">The sequence shown here is derived from an EMBL/GenBank/DDBJ whole genome shotgun (WGS) entry which is preliminary data.</text>
</comment>
<evidence type="ECO:0000256" key="3">
    <source>
        <dbReference type="SAM" id="SignalP"/>
    </source>
</evidence>
<dbReference type="Pfam" id="PF09972">
    <property type="entry name" value="DUF2207"/>
    <property type="match status" value="1"/>
</dbReference>
<name>A0ABS5KX51_9ACTN</name>
<reference evidence="5 6" key="1">
    <citation type="submission" date="2020-02" db="EMBL/GenBank/DDBJ databases">
        <title>Acidophilic actinobacteria isolated from forest soil.</title>
        <authorList>
            <person name="Golinska P."/>
        </authorList>
    </citation>
    <scope>NUCLEOTIDE SEQUENCE [LARGE SCALE GENOMIC DNA]</scope>
    <source>
        <strain evidence="5 6">NL8</strain>
    </source>
</reference>
<evidence type="ECO:0000313" key="6">
    <source>
        <dbReference type="Proteomes" id="UP000730482"/>
    </source>
</evidence>
<sequence length="314" mass="31539">MSQFRAVIATAALAVATAGVTGVATAAGAESPPEWKITSFHATLRAQNDGRLLVHEEIVFDFGTAPGHGIVQYVDHGGLDVGGPAAAVSDVKVSSPDGAPTDTAVEESDDQSSKITVGRAGTTITGPHTYDVDFTVDNDVFANIDEPDTATSLWHVVNNWDVPISDVEVTVTMPGAISGDQCRAGGLGAGGGCDSDTKDGSTLTLKQGHLDVDQQLVVQTSSALGSATLPSATPVPDPGSATPGSDPTSTDAAGAYPYSTYYSDGQDADQTSTTSSGSQSNAGVFVVIGALLCGLFGFAYLVRKADGGGGGGAG</sequence>
<dbReference type="RefSeq" id="WP_212013684.1">
    <property type="nucleotide sequence ID" value="NZ_JAAFYZ010000108.1"/>
</dbReference>
<feature type="non-terminal residue" evidence="5">
    <location>
        <position position="314"/>
    </location>
</feature>
<protein>
    <submittedName>
        <fullName evidence="5">DUF2207 domain-containing protein</fullName>
    </submittedName>
</protein>
<feature type="domain" description="DUF2207" evidence="4">
    <location>
        <begin position="36"/>
        <end position="218"/>
    </location>
</feature>
<evidence type="ECO:0000256" key="1">
    <source>
        <dbReference type="SAM" id="MobiDB-lite"/>
    </source>
</evidence>
<feature type="region of interest" description="Disordered" evidence="1">
    <location>
        <begin position="225"/>
        <end position="257"/>
    </location>
</feature>
<feature type="signal peptide" evidence="3">
    <location>
        <begin position="1"/>
        <end position="26"/>
    </location>
</feature>
<feature type="region of interest" description="Disordered" evidence="1">
    <location>
        <begin position="91"/>
        <end position="115"/>
    </location>
</feature>
<dbReference type="Proteomes" id="UP000730482">
    <property type="component" value="Unassembled WGS sequence"/>
</dbReference>
<evidence type="ECO:0000256" key="2">
    <source>
        <dbReference type="SAM" id="Phobius"/>
    </source>
</evidence>
<feature type="compositionally biased region" description="Polar residues" evidence="1">
    <location>
        <begin position="242"/>
        <end position="251"/>
    </location>
</feature>
<evidence type="ECO:0000259" key="4">
    <source>
        <dbReference type="Pfam" id="PF09972"/>
    </source>
</evidence>
<dbReference type="InterPro" id="IPR018702">
    <property type="entry name" value="DUF2207"/>
</dbReference>
<organism evidence="5 6">
    <name type="scientific">Catenulispora pinistramenti</name>
    <dbReference type="NCBI Taxonomy" id="2705254"/>
    <lineage>
        <taxon>Bacteria</taxon>
        <taxon>Bacillati</taxon>
        <taxon>Actinomycetota</taxon>
        <taxon>Actinomycetes</taxon>
        <taxon>Catenulisporales</taxon>
        <taxon>Catenulisporaceae</taxon>
        <taxon>Catenulispora</taxon>
    </lineage>
</organism>
<keyword evidence="2" id="KW-1133">Transmembrane helix</keyword>
<feature type="transmembrane region" description="Helical" evidence="2">
    <location>
        <begin position="282"/>
        <end position="302"/>
    </location>
</feature>
<keyword evidence="2" id="KW-0472">Membrane</keyword>
<accession>A0ABS5KX51</accession>
<proteinExistence type="predicted"/>
<dbReference type="EMBL" id="JAAFYZ010000108">
    <property type="protein sequence ID" value="MBS2550585.1"/>
    <property type="molecule type" value="Genomic_DNA"/>
</dbReference>
<keyword evidence="6" id="KW-1185">Reference proteome</keyword>
<keyword evidence="2" id="KW-0812">Transmembrane</keyword>
<evidence type="ECO:0000313" key="5">
    <source>
        <dbReference type="EMBL" id="MBS2550585.1"/>
    </source>
</evidence>